<dbReference type="RefSeq" id="WP_216470208.1">
    <property type="nucleotide sequence ID" value="NZ_JAHLQI010000003.1"/>
</dbReference>
<dbReference type="Proteomes" id="UP000783588">
    <property type="component" value="Unassembled WGS sequence"/>
</dbReference>
<name>A0ABS6ES85_9FIRM</name>
<comment type="caution">
    <text evidence="1">The sequence shown here is derived from an EMBL/GenBank/DDBJ whole genome shotgun (WGS) entry which is preliminary data.</text>
</comment>
<sequence>MTYSNEPIEIDGKIFQPLLHLLYVEEPDFGCEGVPEDGAVCGSIVAEDAAGRRTMPIEEQTLFASRLDNDTWIGMTDGVLMLLDAKKHLSPLNEAEQMWWKTK</sequence>
<organism evidence="1 2">
    <name type="scientific">Butyricicoccus intestinisimiae</name>
    <dbReference type="NCBI Taxonomy" id="2841509"/>
    <lineage>
        <taxon>Bacteria</taxon>
        <taxon>Bacillati</taxon>
        <taxon>Bacillota</taxon>
        <taxon>Clostridia</taxon>
        <taxon>Eubacteriales</taxon>
        <taxon>Butyricicoccaceae</taxon>
        <taxon>Butyricicoccus</taxon>
    </lineage>
</organism>
<evidence type="ECO:0000313" key="1">
    <source>
        <dbReference type="EMBL" id="MBU5490560.1"/>
    </source>
</evidence>
<proteinExistence type="predicted"/>
<evidence type="ECO:0008006" key="3">
    <source>
        <dbReference type="Google" id="ProtNLM"/>
    </source>
</evidence>
<evidence type="ECO:0000313" key="2">
    <source>
        <dbReference type="Proteomes" id="UP000783588"/>
    </source>
</evidence>
<gene>
    <name evidence="1" type="ORF">KQI75_07990</name>
</gene>
<accession>A0ABS6ES85</accession>
<protein>
    <recommendedName>
        <fullName evidence="3">CheW-like domain-containing protein</fullName>
    </recommendedName>
</protein>
<keyword evidence="2" id="KW-1185">Reference proteome</keyword>
<dbReference type="EMBL" id="JAHLQI010000003">
    <property type="protein sequence ID" value="MBU5490560.1"/>
    <property type="molecule type" value="Genomic_DNA"/>
</dbReference>
<reference evidence="1 2" key="1">
    <citation type="submission" date="2021-06" db="EMBL/GenBank/DDBJ databases">
        <authorList>
            <person name="Sun Q."/>
            <person name="Li D."/>
        </authorList>
    </citation>
    <scope>NUCLEOTIDE SEQUENCE [LARGE SCALE GENOMIC DNA]</scope>
    <source>
        <strain evidence="1 2">MSJd-7</strain>
    </source>
</reference>